<comment type="catalytic activity">
    <reaction evidence="7">
        <text>an S-substituted L-cysteine + H2O = a thiol + pyruvate + NH4(+)</text>
        <dbReference type="Rhea" id="RHEA:18121"/>
        <dbReference type="ChEBI" id="CHEBI:15361"/>
        <dbReference type="ChEBI" id="CHEBI:15377"/>
        <dbReference type="ChEBI" id="CHEBI:28938"/>
        <dbReference type="ChEBI" id="CHEBI:29256"/>
        <dbReference type="ChEBI" id="CHEBI:58717"/>
        <dbReference type="EC" id="4.4.1.13"/>
    </reaction>
</comment>
<dbReference type="InterPro" id="IPR054542">
    <property type="entry name" value="Cys_met_metab_PP"/>
</dbReference>
<dbReference type="InterPro" id="IPR000277">
    <property type="entry name" value="Cys/Met-Metab_PyrdxlP-dep_enz"/>
</dbReference>
<dbReference type="EC" id="4.4.1.8" evidence="11"/>
<dbReference type="InterPro" id="IPR015421">
    <property type="entry name" value="PyrdxlP-dep_Trfase_major"/>
</dbReference>
<keyword evidence="12" id="KW-1185">Reference proteome</keyword>
<dbReference type="InterPro" id="IPR006233">
    <property type="entry name" value="Cys_b_lyase_bac"/>
</dbReference>
<proteinExistence type="inferred from homology"/>
<evidence type="ECO:0000256" key="5">
    <source>
        <dbReference type="ARBA" id="ARBA00046315"/>
    </source>
</evidence>
<dbReference type="CDD" id="cd00614">
    <property type="entry name" value="CGS_like"/>
    <property type="match status" value="1"/>
</dbReference>
<dbReference type="PROSITE" id="PS00868">
    <property type="entry name" value="CYS_MET_METAB_PP"/>
    <property type="match status" value="1"/>
</dbReference>
<dbReference type="Pfam" id="PF01053">
    <property type="entry name" value="Cys_Met_Meta_PP"/>
    <property type="match status" value="1"/>
</dbReference>
<evidence type="ECO:0000256" key="6">
    <source>
        <dbReference type="ARBA" id="ARBA00047517"/>
    </source>
</evidence>
<comment type="caution">
    <text evidence="11">The sequence shown here is derived from an EMBL/GenBank/DDBJ whole genome shotgun (WGS) entry which is preliminary data.</text>
</comment>
<dbReference type="InterPro" id="IPR015424">
    <property type="entry name" value="PyrdxlP-dep_Trfase"/>
</dbReference>
<sequence length="408" mass="44296">MSLSPPSDIASSQPAAATDGHRNRRLGPDTVICHAGRDPSAHFGVVNPPVFHASTILFPTLAALDAKAEAKVRYGRRGTPTTFALEDAVSALEEAAGTVLTPSGANAISTTLLAHLDPGDHVLIADNVYGPCRHCGNDVLRRFGVEVEFYDPLVGSGIDRLIKPNTRLIWMEAPGSLTFEMTDITAIVAAARPRGIVTVVDNTWSGGVFFKPLTLGVDISVQAGTKYISGHSDLMLGTISCSETSYERVKGFAQRLGICVGPDDAYLAQRGLRTISVRMRQHHANALELANWLAKRPEVTRVMYPALQTDPGHELWKTHFTGASGLFGFVIRETDRQRLAAMVDGLRLFGMGSSWGGYESLLLPTDPRILRSATTWREPGQCMRVHVGLEDVSDLIDDLERGFERLGR</sequence>
<dbReference type="GO" id="GO:0019346">
    <property type="term" value="P:transsulfuration"/>
    <property type="evidence" value="ECO:0007669"/>
    <property type="project" value="InterPro"/>
</dbReference>
<dbReference type="PANTHER" id="PTHR43500:SF1">
    <property type="entry name" value="CYSTATHIONINE BETA-LYASE-RELATED"/>
    <property type="match status" value="1"/>
</dbReference>
<evidence type="ECO:0000256" key="7">
    <source>
        <dbReference type="ARBA" id="ARBA00047625"/>
    </source>
</evidence>
<dbReference type="PIRSF" id="PIRSF001434">
    <property type="entry name" value="CGS"/>
    <property type="match status" value="1"/>
</dbReference>
<feature type="compositionally biased region" description="Polar residues" evidence="10">
    <location>
        <begin position="1"/>
        <end position="15"/>
    </location>
</feature>
<dbReference type="EMBL" id="JACXWY010000005">
    <property type="protein sequence ID" value="MBD3846275.1"/>
    <property type="molecule type" value="Genomic_DNA"/>
</dbReference>
<dbReference type="AlphaFoldDB" id="A0A927EAB1"/>
<feature type="region of interest" description="Disordered" evidence="10">
    <location>
        <begin position="1"/>
        <end position="29"/>
    </location>
</feature>
<protein>
    <submittedName>
        <fullName evidence="11">Cystathionine beta-lyase</fullName>
        <ecNumber evidence="11">4.4.1.8</ecNumber>
    </submittedName>
</protein>
<organism evidence="11 12">
    <name type="scientific">Bosea spartocytisi</name>
    <dbReference type="NCBI Taxonomy" id="2773451"/>
    <lineage>
        <taxon>Bacteria</taxon>
        <taxon>Pseudomonadati</taxon>
        <taxon>Pseudomonadota</taxon>
        <taxon>Alphaproteobacteria</taxon>
        <taxon>Hyphomicrobiales</taxon>
        <taxon>Boseaceae</taxon>
        <taxon>Bosea</taxon>
    </lineage>
</organism>
<feature type="modified residue" description="N6-(pyridoxal phosphate)lysine" evidence="8">
    <location>
        <position position="226"/>
    </location>
</feature>
<dbReference type="GO" id="GO:0047804">
    <property type="term" value="F:cysteine-S-conjugate beta-lyase activity"/>
    <property type="evidence" value="ECO:0007669"/>
    <property type="project" value="UniProtKB-EC"/>
</dbReference>
<dbReference type="FunFam" id="3.40.640.10:FF:000046">
    <property type="entry name" value="Cystathionine gamma-lyase"/>
    <property type="match status" value="1"/>
</dbReference>
<reference evidence="11" key="1">
    <citation type="submission" date="2020-09" db="EMBL/GenBank/DDBJ databases">
        <title>Bosea spartocytisi sp. nov. a root nodule endophyte of Spartocytisus supranubius in the high mountain ecosystem fo the Teide National Park (Canary Islands, Spain).</title>
        <authorList>
            <person name="Pulido-Suarez L."/>
            <person name="Peix A."/>
            <person name="Igual J.M."/>
            <person name="Socas-Perez N."/>
            <person name="Velazquez E."/>
            <person name="Flores-Felix J.D."/>
            <person name="Leon-Barrios M."/>
        </authorList>
    </citation>
    <scope>NUCLEOTIDE SEQUENCE</scope>
    <source>
        <strain evidence="11">SSUT16</strain>
    </source>
</reference>
<evidence type="ECO:0000256" key="9">
    <source>
        <dbReference type="RuleBase" id="RU362118"/>
    </source>
</evidence>
<keyword evidence="3 8" id="KW-0663">Pyridoxal phosphate</keyword>
<dbReference type="GO" id="GO:0019450">
    <property type="term" value="P:L-cysteine catabolic process to pyruvate"/>
    <property type="evidence" value="ECO:0007669"/>
    <property type="project" value="TreeGrafter"/>
</dbReference>
<dbReference type="SUPFAM" id="SSF53383">
    <property type="entry name" value="PLP-dependent transferases"/>
    <property type="match status" value="1"/>
</dbReference>
<evidence type="ECO:0000256" key="2">
    <source>
        <dbReference type="ARBA" id="ARBA00009077"/>
    </source>
</evidence>
<evidence type="ECO:0000313" key="11">
    <source>
        <dbReference type="EMBL" id="MBD3846275.1"/>
    </source>
</evidence>
<dbReference type="Proteomes" id="UP000619295">
    <property type="component" value="Unassembled WGS sequence"/>
</dbReference>
<dbReference type="PANTHER" id="PTHR43500">
    <property type="entry name" value="CYSTATHIONINE BETA-LYASE-RELATED"/>
    <property type="match status" value="1"/>
</dbReference>
<keyword evidence="4 11" id="KW-0456">Lyase</keyword>
<accession>A0A927EAB1</accession>
<dbReference type="RefSeq" id="WP_113254306.1">
    <property type="nucleotide sequence ID" value="NZ_JACXWY010000005.1"/>
</dbReference>
<name>A0A927EAB1_9HYPH</name>
<comment type="similarity">
    <text evidence="2 9">Belongs to the trans-sulfuration enzymes family.</text>
</comment>
<dbReference type="Gene3D" id="3.90.1150.10">
    <property type="entry name" value="Aspartate Aminotransferase, domain 1"/>
    <property type="match status" value="1"/>
</dbReference>
<evidence type="ECO:0000313" key="12">
    <source>
        <dbReference type="Proteomes" id="UP000619295"/>
    </source>
</evidence>
<dbReference type="Gene3D" id="3.40.640.10">
    <property type="entry name" value="Type I PLP-dependent aspartate aminotransferase-like (Major domain)"/>
    <property type="match status" value="1"/>
</dbReference>
<evidence type="ECO:0000256" key="1">
    <source>
        <dbReference type="ARBA" id="ARBA00001933"/>
    </source>
</evidence>
<comment type="cofactor">
    <cofactor evidence="1 9">
        <name>pyridoxal 5'-phosphate</name>
        <dbReference type="ChEBI" id="CHEBI:597326"/>
    </cofactor>
</comment>
<comment type="pathway">
    <text evidence="5">Amino-acid biosynthesis; L-methionine biosynthesis via de novo pathway; L-homocysteine from L-cystathionine: step 1/1.</text>
</comment>
<dbReference type="InterPro" id="IPR015422">
    <property type="entry name" value="PyrdxlP-dep_Trfase_small"/>
</dbReference>
<dbReference type="NCBIfam" id="TIGR01324">
    <property type="entry name" value="cysta_beta_ly_B"/>
    <property type="match status" value="1"/>
</dbReference>
<evidence type="ECO:0000256" key="10">
    <source>
        <dbReference type="SAM" id="MobiDB-lite"/>
    </source>
</evidence>
<comment type="catalytic activity">
    <reaction evidence="6">
        <text>L,L-cystathionine + H2O = L-homocysteine + pyruvate + NH4(+)</text>
        <dbReference type="Rhea" id="RHEA:13965"/>
        <dbReference type="ChEBI" id="CHEBI:15361"/>
        <dbReference type="ChEBI" id="CHEBI:15377"/>
        <dbReference type="ChEBI" id="CHEBI:28938"/>
        <dbReference type="ChEBI" id="CHEBI:58161"/>
        <dbReference type="ChEBI" id="CHEBI:58199"/>
    </reaction>
</comment>
<evidence type="ECO:0000256" key="4">
    <source>
        <dbReference type="ARBA" id="ARBA00023239"/>
    </source>
</evidence>
<dbReference type="GO" id="GO:0030170">
    <property type="term" value="F:pyridoxal phosphate binding"/>
    <property type="evidence" value="ECO:0007669"/>
    <property type="project" value="InterPro"/>
</dbReference>
<gene>
    <name evidence="11" type="primary">metC</name>
    <name evidence="11" type="ORF">IED13_11245</name>
</gene>
<evidence type="ECO:0000256" key="3">
    <source>
        <dbReference type="ARBA" id="ARBA00022898"/>
    </source>
</evidence>
<evidence type="ECO:0000256" key="8">
    <source>
        <dbReference type="PIRSR" id="PIRSR001434-2"/>
    </source>
</evidence>